<dbReference type="PANTHER" id="PTHR43434:SF1">
    <property type="entry name" value="PHOSPHOGLYCOLATE PHOSPHATASE"/>
    <property type="match status" value="1"/>
</dbReference>
<dbReference type="Gene3D" id="1.10.150.240">
    <property type="entry name" value="Putative phosphatase, domain 2"/>
    <property type="match status" value="1"/>
</dbReference>
<dbReference type="InterPro" id="IPR036412">
    <property type="entry name" value="HAD-like_sf"/>
</dbReference>
<reference evidence="1" key="1">
    <citation type="submission" date="2020-08" db="EMBL/GenBank/DDBJ databases">
        <title>Genome public.</title>
        <authorList>
            <person name="Liu C."/>
            <person name="Sun Q."/>
        </authorList>
    </citation>
    <scope>NUCLEOTIDE SEQUENCE</scope>
    <source>
        <strain evidence="1">BX21</strain>
    </source>
</reference>
<dbReference type="SFLD" id="SFLDG01135">
    <property type="entry name" value="C1.5.6:_HAD__Beta-PGM__Phospha"/>
    <property type="match status" value="1"/>
</dbReference>
<dbReference type="NCBIfam" id="TIGR01549">
    <property type="entry name" value="HAD-SF-IA-v1"/>
    <property type="match status" value="1"/>
</dbReference>
<dbReference type="Proteomes" id="UP000601171">
    <property type="component" value="Unassembled WGS sequence"/>
</dbReference>
<sequence length="220" mass="25184">MNKYKGIIFDLDGTLLNTIEDISDSVNEVLRVFNCPEHNYDDYKLKLGSGFKSLLENSFPEGTDEETILKGLDLFVKIYDKKFKNKTKPYEGISELLYELNKLGIKIGVNSNKRNDYTNELIKKFFEDISFVDIFGEREGIPKKPDPTTVLEISKHMELSLSEIVYIGDSKIDMMTATNAHIDSIGVLWGFRSLDELVKYNATYIVSEPKEILDIISKED</sequence>
<dbReference type="InterPro" id="IPR050155">
    <property type="entry name" value="HAD-like_hydrolase_sf"/>
</dbReference>
<evidence type="ECO:0000313" key="2">
    <source>
        <dbReference type="Proteomes" id="UP000601171"/>
    </source>
</evidence>
<dbReference type="GO" id="GO:0006281">
    <property type="term" value="P:DNA repair"/>
    <property type="evidence" value="ECO:0007669"/>
    <property type="project" value="TreeGrafter"/>
</dbReference>
<dbReference type="SFLD" id="SFLDS00003">
    <property type="entry name" value="Haloacid_Dehalogenase"/>
    <property type="match status" value="1"/>
</dbReference>
<dbReference type="Gene3D" id="3.40.50.1000">
    <property type="entry name" value="HAD superfamily/HAD-like"/>
    <property type="match status" value="1"/>
</dbReference>
<keyword evidence="1" id="KW-0378">Hydrolase</keyword>
<dbReference type="PANTHER" id="PTHR43434">
    <property type="entry name" value="PHOSPHOGLYCOLATE PHOSPHATASE"/>
    <property type="match status" value="1"/>
</dbReference>
<evidence type="ECO:0000313" key="1">
    <source>
        <dbReference type="EMBL" id="MBC8589479.1"/>
    </source>
</evidence>
<name>A0A926F053_9FIRM</name>
<keyword evidence="2" id="KW-1185">Reference proteome</keyword>
<dbReference type="InterPro" id="IPR023198">
    <property type="entry name" value="PGP-like_dom2"/>
</dbReference>
<dbReference type="GO" id="GO:0008967">
    <property type="term" value="F:phosphoglycolate phosphatase activity"/>
    <property type="evidence" value="ECO:0007669"/>
    <property type="project" value="TreeGrafter"/>
</dbReference>
<dbReference type="SFLD" id="SFLDG01129">
    <property type="entry name" value="C1.5:_HAD__Beta-PGM__Phosphata"/>
    <property type="match status" value="1"/>
</dbReference>
<dbReference type="EMBL" id="JACRTG010000034">
    <property type="protein sequence ID" value="MBC8589479.1"/>
    <property type="molecule type" value="Genomic_DNA"/>
</dbReference>
<dbReference type="GO" id="GO:0005829">
    <property type="term" value="C:cytosol"/>
    <property type="evidence" value="ECO:0007669"/>
    <property type="project" value="TreeGrafter"/>
</dbReference>
<proteinExistence type="predicted"/>
<organism evidence="1 2">
    <name type="scientific">Paratissierella segnis</name>
    <dbReference type="NCBI Taxonomy" id="2763679"/>
    <lineage>
        <taxon>Bacteria</taxon>
        <taxon>Bacillati</taxon>
        <taxon>Bacillota</taxon>
        <taxon>Tissierellia</taxon>
        <taxon>Tissierellales</taxon>
        <taxon>Tissierellaceae</taxon>
        <taxon>Paratissierella</taxon>
    </lineage>
</organism>
<gene>
    <name evidence="1" type="ORF">H8707_14785</name>
</gene>
<comment type="caution">
    <text evidence="1">The sequence shown here is derived from an EMBL/GenBank/DDBJ whole genome shotgun (WGS) entry which is preliminary data.</text>
</comment>
<protein>
    <submittedName>
        <fullName evidence="1">HAD family hydrolase</fullName>
    </submittedName>
</protein>
<dbReference type="InterPro" id="IPR023214">
    <property type="entry name" value="HAD_sf"/>
</dbReference>
<dbReference type="InterPro" id="IPR006439">
    <property type="entry name" value="HAD-SF_hydro_IA"/>
</dbReference>
<dbReference type="AlphaFoldDB" id="A0A926F053"/>
<dbReference type="InterPro" id="IPR041492">
    <property type="entry name" value="HAD_2"/>
</dbReference>
<dbReference type="SUPFAM" id="SSF56784">
    <property type="entry name" value="HAD-like"/>
    <property type="match status" value="1"/>
</dbReference>
<accession>A0A926F053</accession>
<dbReference type="Pfam" id="PF13419">
    <property type="entry name" value="HAD_2"/>
    <property type="match status" value="1"/>
</dbReference>
<dbReference type="RefSeq" id="WP_262430946.1">
    <property type="nucleotide sequence ID" value="NZ_JACRTG010000034.1"/>
</dbReference>